<evidence type="ECO:0000313" key="2">
    <source>
        <dbReference type="EMBL" id="MCS2611189.1"/>
    </source>
</evidence>
<organism evidence="2 3">
    <name type="scientific">Halomonas dongshanensis</name>
    <dbReference type="NCBI Taxonomy" id="2890835"/>
    <lineage>
        <taxon>Bacteria</taxon>
        <taxon>Pseudomonadati</taxon>
        <taxon>Pseudomonadota</taxon>
        <taxon>Gammaproteobacteria</taxon>
        <taxon>Oceanospirillales</taxon>
        <taxon>Halomonadaceae</taxon>
        <taxon>Halomonas</taxon>
    </lineage>
</organism>
<accession>A0ABT2EHX3</accession>
<comment type="caution">
    <text evidence="2">The sequence shown here is derived from an EMBL/GenBank/DDBJ whole genome shotgun (WGS) entry which is preliminary data.</text>
</comment>
<feature type="domain" description="Thiamine-binding protein" evidence="1">
    <location>
        <begin position="5"/>
        <end position="70"/>
    </location>
</feature>
<dbReference type="RefSeq" id="WP_259037687.1">
    <property type="nucleotide sequence ID" value="NZ_JAJISC010000010.1"/>
</dbReference>
<dbReference type="Gene3D" id="3.30.70.930">
    <property type="match status" value="1"/>
</dbReference>
<dbReference type="Proteomes" id="UP001165542">
    <property type="component" value="Unassembled WGS sequence"/>
</dbReference>
<dbReference type="InterPro" id="IPR029756">
    <property type="entry name" value="MTH1187/YkoF-like"/>
</dbReference>
<proteinExistence type="predicted"/>
<evidence type="ECO:0000259" key="1">
    <source>
        <dbReference type="Pfam" id="PF01910"/>
    </source>
</evidence>
<evidence type="ECO:0000313" key="3">
    <source>
        <dbReference type="Proteomes" id="UP001165542"/>
    </source>
</evidence>
<protein>
    <submittedName>
        <fullName evidence="2">Thiamine-binding protein</fullName>
    </submittedName>
</protein>
<name>A0ABT2EHX3_9GAMM</name>
<gene>
    <name evidence="2" type="ORF">LLY24_17900</name>
</gene>
<keyword evidence="3" id="KW-1185">Reference proteome</keyword>
<dbReference type="EMBL" id="JAJISC010000010">
    <property type="protein sequence ID" value="MCS2611189.1"/>
    <property type="molecule type" value="Genomic_DNA"/>
</dbReference>
<dbReference type="Pfam" id="PF01910">
    <property type="entry name" value="Thiamine_BP"/>
    <property type="match status" value="1"/>
</dbReference>
<dbReference type="SUPFAM" id="SSF89957">
    <property type="entry name" value="MTH1187/YkoF-like"/>
    <property type="match status" value="1"/>
</dbReference>
<dbReference type="InterPro" id="IPR002767">
    <property type="entry name" value="Thiamine_BP"/>
</dbReference>
<reference evidence="2" key="1">
    <citation type="submission" date="2021-11" db="EMBL/GenBank/DDBJ databases">
        <title>Halomonas sp., isolated from a coastal aquaculture zone in Dongshan Bay.</title>
        <authorList>
            <person name="Lin W."/>
        </authorList>
    </citation>
    <scope>NUCLEOTIDE SEQUENCE</scope>
    <source>
        <strain evidence="2">Yzlin-01</strain>
    </source>
</reference>
<sequence length="85" mass="9472">MYLSVQLSYYPLADDYKPVVKAVVARLEASGLEVHPNRMSTQVFGEFDAVMAALADVMKWSFDTHGKAVFTANFLEGDRRPKSVS</sequence>